<dbReference type="PRINTS" id="PR00038">
    <property type="entry name" value="HTHLUXR"/>
</dbReference>
<dbReference type="SUPFAM" id="SSF52540">
    <property type="entry name" value="P-loop containing nucleoside triphosphate hydrolases"/>
    <property type="match status" value="1"/>
</dbReference>
<feature type="domain" description="HTH luxR-type" evidence="1">
    <location>
        <begin position="697"/>
        <end position="762"/>
    </location>
</feature>
<dbReference type="PRINTS" id="PR00364">
    <property type="entry name" value="DISEASERSIST"/>
</dbReference>
<dbReference type="Gene3D" id="1.25.40.10">
    <property type="entry name" value="Tetratricopeptide repeat domain"/>
    <property type="match status" value="1"/>
</dbReference>
<dbReference type="Proteomes" id="UP001589693">
    <property type="component" value="Unassembled WGS sequence"/>
</dbReference>
<proteinExistence type="predicted"/>
<comment type="caution">
    <text evidence="2">The sequence shown here is derived from an EMBL/GenBank/DDBJ whole genome shotgun (WGS) entry which is preliminary data.</text>
</comment>
<evidence type="ECO:0000313" key="2">
    <source>
        <dbReference type="EMBL" id="MFB9903880.1"/>
    </source>
</evidence>
<dbReference type="CDD" id="cd06170">
    <property type="entry name" value="LuxR_C_like"/>
    <property type="match status" value="1"/>
</dbReference>
<dbReference type="PANTHER" id="PTHR47691:SF3">
    <property type="entry name" value="HTH-TYPE TRANSCRIPTIONAL REGULATOR RV0890C-RELATED"/>
    <property type="match status" value="1"/>
</dbReference>
<accession>A0ABV5ZSK6</accession>
<sequence>MTQTWQGNLPHDVTSFVGRQQEIADVTRLVSASRMVTLTGAGGVGKSRLALQVARKLLREFPDGAWLVDLAGLREASSLSHAIAAALRLRDRSAREPETVLVEHLADKQLLLVLDNCEHLLDSCAHLVGSLLSAALRVRVLATSRELLNIPGEHIWPVSPLSVPGQAEPDPERRPRASRGHEALVLFEERTAAVRSGFALTPDNEAAVARLCRRLDGLPLAIELAAVRMRAMSVGELVDRVEDRYRLLTGGSPAAPPRHQTLRAAIEWSFDLCSEQERTLWARLSVFAAGFDLETAEDVCAGDGLAREDVFPGLAALVDKSVCAVEERQGAQVRYRLLETIRQYGCERLREHGDDVAARRRHREHYLRLAAEAEWFGPNQVCWISRLQRDYADVRSALEYCATVPAEAPSGLRLAADLLYHWLCSYYLSEGRGWLDRMLVLETAPTATRAEALWGNAWLAIIQADIPAAREMLAEARSLGERLGEPTVLAYVALFSGMAEMASRNTMVALALYRQALARHRAIGNPHGVASALLWKCMAYSYLGDSSRAVARGEDCVAVCEAAGDIWVKSYALMALGIEMWRQGDTRRATALEQESLRFHRTLDDLLGIALNFEVLALVAVADHQYEHAARLLGVLRTLVRSTGVSLAEYAHLETYRDECVRRLRDVLGERSYQDLVREGAALTPDQYFALALQEKAPVGTPRLTRRERQVAELVAQGHGNQEIADRLAIARRTAEVHVARILAKLGCASRAQIATWVREQRPSHDEGGGGAGKH</sequence>
<dbReference type="PANTHER" id="PTHR47691">
    <property type="entry name" value="REGULATOR-RELATED"/>
    <property type="match status" value="1"/>
</dbReference>
<dbReference type="PROSITE" id="PS50043">
    <property type="entry name" value="HTH_LUXR_2"/>
    <property type="match status" value="1"/>
</dbReference>
<dbReference type="RefSeq" id="WP_377851039.1">
    <property type="nucleotide sequence ID" value="NZ_JBHLZU010000006.1"/>
</dbReference>
<name>A0ABV5ZSK6_9PSEU</name>
<keyword evidence="3" id="KW-1185">Reference proteome</keyword>
<dbReference type="InterPro" id="IPR027417">
    <property type="entry name" value="P-loop_NTPase"/>
</dbReference>
<dbReference type="Gene3D" id="3.40.50.300">
    <property type="entry name" value="P-loop containing nucleotide triphosphate hydrolases"/>
    <property type="match status" value="1"/>
</dbReference>
<dbReference type="InterPro" id="IPR036388">
    <property type="entry name" value="WH-like_DNA-bd_sf"/>
</dbReference>
<dbReference type="InterPro" id="IPR058852">
    <property type="entry name" value="HTH_77"/>
</dbReference>
<dbReference type="InterPro" id="IPR011990">
    <property type="entry name" value="TPR-like_helical_dom_sf"/>
</dbReference>
<dbReference type="Gene3D" id="1.10.10.10">
    <property type="entry name" value="Winged helix-like DNA-binding domain superfamily/Winged helix DNA-binding domain"/>
    <property type="match status" value="1"/>
</dbReference>
<dbReference type="SUPFAM" id="SSF48452">
    <property type="entry name" value="TPR-like"/>
    <property type="match status" value="1"/>
</dbReference>
<evidence type="ECO:0000313" key="3">
    <source>
        <dbReference type="Proteomes" id="UP001589693"/>
    </source>
</evidence>
<dbReference type="InterPro" id="IPR016032">
    <property type="entry name" value="Sig_transdc_resp-reg_C-effctor"/>
</dbReference>
<dbReference type="InterPro" id="IPR002182">
    <property type="entry name" value="NB-ARC"/>
</dbReference>
<dbReference type="Pfam" id="PF25872">
    <property type="entry name" value="HTH_77"/>
    <property type="match status" value="1"/>
</dbReference>
<dbReference type="SMART" id="SM00421">
    <property type="entry name" value="HTH_LUXR"/>
    <property type="match status" value="1"/>
</dbReference>
<dbReference type="Pfam" id="PF00931">
    <property type="entry name" value="NB-ARC"/>
    <property type="match status" value="1"/>
</dbReference>
<gene>
    <name evidence="2" type="ORF">ACFFQA_08010</name>
</gene>
<evidence type="ECO:0000259" key="1">
    <source>
        <dbReference type="PROSITE" id="PS50043"/>
    </source>
</evidence>
<organism evidence="2 3">
    <name type="scientific">Allokutzneria oryzae</name>
    <dbReference type="NCBI Taxonomy" id="1378989"/>
    <lineage>
        <taxon>Bacteria</taxon>
        <taxon>Bacillati</taxon>
        <taxon>Actinomycetota</taxon>
        <taxon>Actinomycetes</taxon>
        <taxon>Pseudonocardiales</taxon>
        <taxon>Pseudonocardiaceae</taxon>
        <taxon>Allokutzneria</taxon>
    </lineage>
</organism>
<dbReference type="EMBL" id="JBHLZU010000006">
    <property type="protein sequence ID" value="MFB9903880.1"/>
    <property type="molecule type" value="Genomic_DNA"/>
</dbReference>
<protein>
    <submittedName>
        <fullName evidence="2">LuxR C-terminal-related transcriptional regulator</fullName>
    </submittedName>
</protein>
<dbReference type="SUPFAM" id="SSF46894">
    <property type="entry name" value="C-terminal effector domain of the bipartite response regulators"/>
    <property type="match status" value="1"/>
</dbReference>
<reference evidence="2 3" key="1">
    <citation type="submission" date="2024-09" db="EMBL/GenBank/DDBJ databases">
        <authorList>
            <person name="Sun Q."/>
            <person name="Mori K."/>
        </authorList>
    </citation>
    <scope>NUCLEOTIDE SEQUENCE [LARGE SCALE GENOMIC DNA]</scope>
    <source>
        <strain evidence="2 3">TBRC 7907</strain>
    </source>
</reference>
<dbReference type="InterPro" id="IPR000792">
    <property type="entry name" value="Tscrpt_reg_LuxR_C"/>
</dbReference>
<dbReference type="Pfam" id="PF00196">
    <property type="entry name" value="GerE"/>
    <property type="match status" value="1"/>
</dbReference>